<evidence type="ECO:0000313" key="1">
    <source>
        <dbReference type="EMBL" id="KLI03951.1"/>
    </source>
</evidence>
<evidence type="ECO:0000313" key="2">
    <source>
        <dbReference type="Proteomes" id="UP000035553"/>
    </source>
</evidence>
<reference evidence="1 2" key="1">
    <citation type="journal article" date="2011" name="J. Bacteriol.">
        <title>Draft genome sequence of Sporolactobacillus inulinus strain CASD, an efficient D-lactic acid-producing bacterium with high-concentration lactate tolerance capability.</title>
        <authorList>
            <person name="Yu B."/>
            <person name="Su F."/>
            <person name="Wang L."/>
            <person name="Xu K."/>
            <person name="Zhao B."/>
            <person name="Xu P."/>
        </authorList>
    </citation>
    <scope>NUCLEOTIDE SEQUENCE [LARGE SCALE GENOMIC DNA]</scope>
    <source>
        <strain evidence="1 2">CASD</strain>
    </source>
</reference>
<dbReference type="EMBL" id="AFVQ02000003">
    <property type="protein sequence ID" value="KLI03951.1"/>
    <property type="molecule type" value="Genomic_DNA"/>
</dbReference>
<dbReference type="Proteomes" id="UP000035553">
    <property type="component" value="Unassembled WGS sequence"/>
</dbReference>
<gene>
    <name evidence="1" type="ORF">SINU_00030</name>
</gene>
<keyword evidence="2" id="KW-1185">Reference proteome</keyword>
<dbReference type="AlphaFoldDB" id="A0A0U1QT34"/>
<protein>
    <submittedName>
        <fullName evidence="1">Uncharacterized protein</fullName>
    </submittedName>
</protein>
<accession>A0A0U1QT34</accession>
<sequence length="251" mass="29116">MRQVNKTMPKKVLVFLVEGVSDERALAAIRRYVPDQYRVAIHVTHGDLFTRPGIRKNVKARVGDQVRKMMHETKYRKQEIAAVIQVTDTDGTFVAADDVRVNASVGRAPVYQESGIMVANSGIQQYIQKRNRIKASELNVMRTSDEIISGIYYFLLYFSCNLDHVMHHKRNMTIEEKINQSRAFEQACREDPQHFYYFFHNQPFTVAGSIDETWSFIEKGTHSLQRYTNFQLVFDLLDSLEGSKLRSEKKN</sequence>
<organism evidence="1 2">
    <name type="scientific">Sporolactobacillus inulinus CASD</name>
    <dbReference type="NCBI Taxonomy" id="1069536"/>
    <lineage>
        <taxon>Bacteria</taxon>
        <taxon>Bacillati</taxon>
        <taxon>Bacillota</taxon>
        <taxon>Bacilli</taxon>
        <taxon>Bacillales</taxon>
        <taxon>Sporolactobacillaceae</taxon>
        <taxon>Sporolactobacillus</taxon>
    </lineage>
</organism>
<name>A0A0U1QT34_9BACL</name>
<dbReference type="STRING" id="1069536.SINU_00030"/>
<comment type="caution">
    <text evidence="1">The sequence shown here is derived from an EMBL/GenBank/DDBJ whole genome shotgun (WGS) entry which is preliminary data.</text>
</comment>
<proteinExistence type="predicted"/>